<dbReference type="EMBL" id="JBHSFO010000008">
    <property type="protein sequence ID" value="MFC4604809.1"/>
    <property type="molecule type" value="Genomic_DNA"/>
</dbReference>
<keyword evidence="1" id="KW-1133">Transmembrane helix</keyword>
<keyword evidence="1" id="KW-0472">Membrane</keyword>
<keyword evidence="1" id="KW-0812">Transmembrane</keyword>
<feature type="transmembrane region" description="Helical" evidence="1">
    <location>
        <begin position="59"/>
        <end position="79"/>
    </location>
</feature>
<comment type="caution">
    <text evidence="2">The sequence shown here is derived from an EMBL/GenBank/DDBJ whole genome shotgun (WGS) entry which is preliminary data.</text>
</comment>
<gene>
    <name evidence="2" type="ORF">ACFO6S_14020</name>
</gene>
<name>A0ABV9FWV0_9NOCA</name>
<evidence type="ECO:0000313" key="2">
    <source>
        <dbReference type="EMBL" id="MFC4604809.1"/>
    </source>
</evidence>
<feature type="transmembrane region" description="Helical" evidence="1">
    <location>
        <begin position="182"/>
        <end position="200"/>
    </location>
</feature>
<accession>A0ABV9FWV0</accession>
<feature type="transmembrane region" description="Helical" evidence="1">
    <location>
        <begin position="7"/>
        <end position="29"/>
    </location>
</feature>
<reference evidence="3" key="1">
    <citation type="journal article" date="2019" name="Int. J. Syst. Evol. Microbiol.">
        <title>The Global Catalogue of Microorganisms (GCM) 10K type strain sequencing project: providing services to taxonomists for standard genome sequencing and annotation.</title>
        <authorList>
            <consortium name="The Broad Institute Genomics Platform"/>
            <consortium name="The Broad Institute Genome Sequencing Center for Infectious Disease"/>
            <person name="Wu L."/>
            <person name="Ma J."/>
        </authorList>
    </citation>
    <scope>NUCLEOTIDE SEQUENCE [LARGE SCALE GENOMIC DNA]</scope>
    <source>
        <strain evidence="3">CCUG 54520</strain>
    </source>
</reference>
<sequence length="323" mass="32821">MTKQVSWGRMLGAGVAPPAVALAGSMVLLSRWSDELPDPLAVHFGVNGEADGFASLRSVAWSAWAGPAVALLLCLITAGMAGRDRRTVRHVVAAASGLGVALAILPALMAAPQRGVATAETVSLSPVALFGSLALAVVGAGLAALAVPRPEPVTAVGPPPVDAPRIPLAPGERVSWTGRAGMPWWVGLVPAGVVLVVLALSARSLVAMLVTVLAGVLVLVLLLAPVRVVVDESGLATRWLGVFRPTIPLAEVSTGECVRVGWLNRYGGFGYRVGPGGVGVIVRPGPALRVVRGDGSRFTVTVDGADQAAEVLNALAARGRVAG</sequence>
<feature type="transmembrane region" description="Helical" evidence="1">
    <location>
        <begin position="206"/>
        <end position="230"/>
    </location>
</feature>
<dbReference type="Proteomes" id="UP001595914">
    <property type="component" value="Unassembled WGS sequence"/>
</dbReference>
<evidence type="ECO:0000256" key="1">
    <source>
        <dbReference type="SAM" id="Phobius"/>
    </source>
</evidence>
<protein>
    <submittedName>
        <fullName evidence="2">DUF1648 domain-containing protein</fullName>
    </submittedName>
</protein>
<feature type="transmembrane region" description="Helical" evidence="1">
    <location>
        <begin position="123"/>
        <end position="147"/>
    </location>
</feature>
<proteinExistence type="predicted"/>
<organism evidence="2 3">
    <name type="scientific">Rhodococcus kronopolitis</name>
    <dbReference type="NCBI Taxonomy" id="1460226"/>
    <lineage>
        <taxon>Bacteria</taxon>
        <taxon>Bacillati</taxon>
        <taxon>Actinomycetota</taxon>
        <taxon>Actinomycetes</taxon>
        <taxon>Mycobacteriales</taxon>
        <taxon>Nocardiaceae</taxon>
        <taxon>Rhodococcus</taxon>
    </lineage>
</organism>
<feature type="transmembrane region" description="Helical" evidence="1">
    <location>
        <begin position="91"/>
        <end position="111"/>
    </location>
</feature>
<keyword evidence="3" id="KW-1185">Reference proteome</keyword>
<dbReference type="RefSeq" id="WP_378417922.1">
    <property type="nucleotide sequence ID" value="NZ_JBHSFO010000008.1"/>
</dbReference>
<evidence type="ECO:0000313" key="3">
    <source>
        <dbReference type="Proteomes" id="UP001595914"/>
    </source>
</evidence>